<gene>
    <name evidence="7" type="ORF">Mia14_0286</name>
</gene>
<dbReference type="GO" id="GO:0006011">
    <property type="term" value="P:UDP-alpha-D-glucose metabolic process"/>
    <property type="evidence" value="ECO:0007669"/>
    <property type="project" value="InterPro"/>
</dbReference>
<proteinExistence type="inferred from homology"/>
<evidence type="ECO:0000259" key="6">
    <source>
        <dbReference type="Pfam" id="PF00483"/>
    </source>
</evidence>
<keyword evidence="4" id="KW-0548">Nucleotidyltransferase</keyword>
<dbReference type="InterPro" id="IPR005771">
    <property type="entry name" value="GalU_uridylyltTrfase_bac/arc"/>
</dbReference>
<dbReference type="Pfam" id="PF00483">
    <property type="entry name" value="NTP_transferase"/>
    <property type="match status" value="1"/>
</dbReference>
<protein>
    <recommendedName>
        <fullName evidence="2">UTP--glucose-1-phosphate uridylyltransferase</fullName>
        <ecNumber evidence="2">2.7.7.9</ecNumber>
    </recommendedName>
</protein>
<evidence type="ECO:0000256" key="4">
    <source>
        <dbReference type="ARBA" id="ARBA00022695"/>
    </source>
</evidence>
<evidence type="ECO:0000256" key="1">
    <source>
        <dbReference type="ARBA" id="ARBA00006890"/>
    </source>
</evidence>
<dbReference type="KEGG" id="marh:Mia14_0286"/>
<dbReference type="PANTHER" id="PTHR43197">
    <property type="entry name" value="UTP--GLUCOSE-1-PHOSPHATE URIDYLYLTRANSFERASE"/>
    <property type="match status" value="1"/>
</dbReference>
<sequence length="251" mass="27874">MVISKALITAAGMGTRMAPFTKVCAKALVPIFSKADGKIEVAPIIDELARNFRQIGIKDIGAVVYKDDSNLIKHLEGNGISLFYQNERHGFGHAVLMAKGFSEKDPFILNAEDGILSSGYDSAIKVFEKVNPEALLILRKVPNPQRYGIVEVNDESEIEGHKVYKIKGAEEKPSSPKSDMAIVASYIFTPKIFEALEKASSGESLELTDGISWLIKNNYKVYGMVLNNDEIWLNIGDPQSYYETLKYTFEK</sequence>
<evidence type="ECO:0000256" key="2">
    <source>
        <dbReference type="ARBA" id="ARBA00012415"/>
    </source>
</evidence>
<evidence type="ECO:0000313" key="7">
    <source>
        <dbReference type="EMBL" id="ASI13616.1"/>
    </source>
</evidence>
<dbReference type="InterPro" id="IPR029044">
    <property type="entry name" value="Nucleotide-diphossugar_trans"/>
</dbReference>
<organism evidence="7 8">
    <name type="scientific">Candidatus Mancarchaeum acidiphilum</name>
    <dbReference type="NCBI Taxonomy" id="1920749"/>
    <lineage>
        <taxon>Archaea</taxon>
        <taxon>Candidatus Micrarchaeota</taxon>
        <taxon>Candidatus Mancarchaeum</taxon>
    </lineage>
</organism>
<keyword evidence="3 7" id="KW-0808">Transferase</keyword>
<dbReference type="Proteomes" id="UP000197679">
    <property type="component" value="Chromosome"/>
</dbReference>
<dbReference type="AlphaFoldDB" id="A0A218NMC6"/>
<evidence type="ECO:0000256" key="3">
    <source>
        <dbReference type="ARBA" id="ARBA00022679"/>
    </source>
</evidence>
<reference evidence="7 8" key="1">
    <citation type="journal article" date="2017" name="Nat. Commun.">
        <title>'ARMAN' archaea depend on association with euryarchaeal host in culture and in situ.</title>
        <authorList>
            <person name="Golyshina O."/>
            <person name="Toshchakov S."/>
            <person name="Makarova K."/>
            <person name="Gavrilov S."/>
            <person name="Korzhenkov A."/>
            <person name="La Cono V."/>
            <person name="Arcadi E."/>
            <person name="Nechitaylo T."/>
            <person name="Ferrer M."/>
            <person name="Kublanov I."/>
            <person name="Wolf Y."/>
            <person name="Yakimov M."/>
            <person name="Golyshin P."/>
            <person name="Slesarev A."/>
            <person name="Kozyavkin S."/>
        </authorList>
    </citation>
    <scope>NUCLEOTIDE SEQUENCE [LARGE SCALE GENOMIC DNA]</scope>
    <source>
        <strain evidence="7 8">Mia14</strain>
    </source>
</reference>
<dbReference type="InterPro" id="IPR005835">
    <property type="entry name" value="NTP_transferase_dom"/>
</dbReference>
<dbReference type="PANTHER" id="PTHR43197:SF1">
    <property type="entry name" value="UTP--GLUCOSE-1-PHOSPHATE URIDYLYLTRANSFERASE"/>
    <property type="match status" value="1"/>
</dbReference>
<dbReference type="Gene3D" id="3.90.550.10">
    <property type="entry name" value="Spore Coat Polysaccharide Biosynthesis Protein SpsA, Chain A"/>
    <property type="match status" value="1"/>
</dbReference>
<keyword evidence="8" id="KW-1185">Reference proteome</keyword>
<evidence type="ECO:0000313" key="8">
    <source>
        <dbReference type="Proteomes" id="UP000197679"/>
    </source>
</evidence>
<dbReference type="SUPFAM" id="SSF53448">
    <property type="entry name" value="Nucleotide-diphospho-sugar transferases"/>
    <property type="match status" value="1"/>
</dbReference>
<dbReference type="EC" id="2.7.7.9" evidence="2"/>
<name>A0A218NMC6_9ARCH</name>
<comment type="catalytic activity">
    <reaction evidence="5">
        <text>alpha-D-glucose 1-phosphate + UTP + H(+) = UDP-alpha-D-glucose + diphosphate</text>
        <dbReference type="Rhea" id="RHEA:19889"/>
        <dbReference type="ChEBI" id="CHEBI:15378"/>
        <dbReference type="ChEBI" id="CHEBI:33019"/>
        <dbReference type="ChEBI" id="CHEBI:46398"/>
        <dbReference type="ChEBI" id="CHEBI:58601"/>
        <dbReference type="ChEBI" id="CHEBI:58885"/>
        <dbReference type="EC" id="2.7.7.9"/>
    </reaction>
</comment>
<dbReference type="GO" id="GO:0003983">
    <property type="term" value="F:UTP:glucose-1-phosphate uridylyltransferase activity"/>
    <property type="evidence" value="ECO:0007669"/>
    <property type="project" value="UniProtKB-EC"/>
</dbReference>
<feature type="domain" description="Nucleotidyl transferase" evidence="6">
    <location>
        <begin position="5"/>
        <end position="246"/>
    </location>
</feature>
<dbReference type="EMBL" id="CP019964">
    <property type="protein sequence ID" value="ASI13616.1"/>
    <property type="molecule type" value="Genomic_DNA"/>
</dbReference>
<evidence type="ECO:0000256" key="5">
    <source>
        <dbReference type="ARBA" id="ARBA00048128"/>
    </source>
</evidence>
<comment type="similarity">
    <text evidence="1">Belongs to the UDPGP type 2 family.</text>
</comment>
<accession>A0A218NMC6</accession>